<dbReference type="AlphaFoldDB" id="A0A0W4ZJU1"/>
<dbReference type="GeneID" id="28941015"/>
<name>A0A0W4ZJU1_PNEJ7</name>
<feature type="region of interest" description="Disordered" evidence="1">
    <location>
        <begin position="93"/>
        <end position="129"/>
    </location>
</feature>
<dbReference type="OrthoDB" id="5368638at2759"/>
<proteinExistence type="predicted"/>
<accession>A0A0W4ZJU1</accession>
<dbReference type="VEuPathDB" id="FungiDB:T551_02497"/>
<reference evidence="3" key="1">
    <citation type="journal article" date="2016" name="Nat. Commun.">
        <title>Genome analysis of three Pneumocystis species reveals adaptation mechanisms to life exclusively in mammalian hosts.</title>
        <authorList>
            <person name="Ma L."/>
            <person name="Chen Z."/>
            <person name="Huang D.W."/>
            <person name="Kutty G."/>
            <person name="Ishihara M."/>
            <person name="Wang H."/>
            <person name="Abouelleil A."/>
            <person name="Bishop L."/>
            <person name="Davey E."/>
            <person name="Deng R."/>
            <person name="Deng X."/>
            <person name="Fan L."/>
            <person name="Fantoni G."/>
            <person name="Fitzgerald M."/>
            <person name="Gogineni E."/>
            <person name="Goldberg J.M."/>
            <person name="Handley G."/>
            <person name="Hu X."/>
            <person name="Huber C."/>
            <person name="Jiao X."/>
            <person name="Jones K."/>
            <person name="Levin J.Z."/>
            <person name="Liu Y."/>
            <person name="Macdonald P."/>
            <person name="Melnikov A."/>
            <person name="Raley C."/>
            <person name="Sassi M."/>
            <person name="Sherman B.T."/>
            <person name="Song X."/>
            <person name="Sykes S."/>
            <person name="Tran B."/>
            <person name="Walsh L."/>
            <person name="Xia Y."/>
            <person name="Yang J."/>
            <person name="Young S."/>
            <person name="Zeng Q."/>
            <person name="Zheng X."/>
            <person name="Stephens R."/>
            <person name="Nusbaum C."/>
            <person name="Birren B.W."/>
            <person name="Azadi P."/>
            <person name="Lempicki R.A."/>
            <person name="Cuomo C.A."/>
            <person name="Kovacs J.A."/>
        </authorList>
    </citation>
    <scope>NUCLEOTIDE SEQUENCE [LARGE SCALE GENOMIC DNA]</scope>
    <source>
        <strain evidence="3">RU7</strain>
    </source>
</reference>
<dbReference type="Proteomes" id="UP000053447">
    <property type="component" value="Unassembled WGS sequence"/>
</dbReference>
<feature type="compositionally biased region" description="Basic and acidic residues" evidence="1">
    <location>
        <begin position="117"/>
        <end position="129"/>
    </location>
</feature>
<sequence>MQENDTLKSNETDEDSLKKAVEMVFNEVYIKIVPNKFFEDQNLMKFDEKFQKAISYITTPRNCSEPVHKISSRKNSFVGCVFDDPTVLWGGKSRPVQRRKRHLEDGKKQALVSQRASKQDGRRSRAKSVDHGVFSRPNMYASKKGPRWQRNNSLSKSFIRNKNFQCLPIVPDITEVIVNRRRKSQYMLYQSCRKINLDHLWMMHWKLKHKKKVNKKYSTRHILLRMLLKGRNKKNS</sequence>
<protein>
    <submittedName>
        <fullName evidence="2">Uncharacterized protein</fullName>
    </submittedName>
</protein>
<keyword evidence="3" id="KW-1185">Reference proteome</keyword>
<dbReference type="RefSeq" id="XP_018228982.1">
    <property type="nucleotide sequence ID" value="XM_018374760.1"/>
</dbReference>
<dbReference type="EMBL" id="LFWA01000011">
    <property type="protein sequence ID" value="KTW28647.1"/>
    <property type="molecule type" value="Genomic_DNA"/>
</dbReference>
<evidence type="ECO:0000313" key="3">
    <source>
        <dbReference type="Proteomes" id="UP000053447"/>
    </source>
</evidence>
<evidence type="ECO:0000313" key="2">
    <source>
        <dbReference type="EMBL" id="KTW28647.1"/>
    </source>
</evidence>
<gene>
    <name evidence="2" type="ORF">T551_02497</name>
</gene>
<evidence type="ECO:0000256" key="1">
    <source>
        <dbReference type="SAM" id="MobiDB-lite"/>
    </source>
</evidence>
<organism evidence="2 3">
    <name type="scientific">Pneumocystis jirovecii (strain RU7)</name>
    <name type="common">Human pneumocystis pneumonia agent</name>
    <dbReference type="NCBI Taxonomy" id="1408657"/>
    <lineage>
        <taxon>Eukaryota</taxon>
        <taxon>Fungi</taxon>
        <taxon>Dikarya</taxon>
        <taxon>Ascomycota</taxon>
        <taxon>Taphrinomycotina</taxon>
        <taxon>Pneumocystomycetes</taxon>
        <taxon>Pneumocystaceae</taxon>
        <taxon>Pneumocystis</taxon>
    </lineage>
</organism>
<comment type="caution">
    <text evidence="2">The sequence shown here is derived from an EMBL/GenBank/DDBJ whole genome shotgun (WGS) entry which is preliminary data.</text>
</comment>